<proteinExistence type="predicted"/>
<dbReference type="SUPFAM" id="SSF46894">
    <property type="entry name" value="C-terminal effector domain of the bipartite response regulators"/>
    <property type="match status" value="1"/>
</dbReference>
<name>A0AA37HFM3_9HYPH</name>
<comment type="caution">
    <text evidence="4">The sequence shown here is derived from an EMBL/GenBank/DDBJ whole genome shotgun (WGS) entry which is preliminary data.</text>
</comment>
<dbReference type="Proteomes" id="UP001055286">
    <property type="component" value="Unassembled WGS sequence"/>
</dbReference>
<organism evidence="4 5">
    <name type="scientific">Methylobacterium frigidaeris</name>
    <dbReference type="NCBI Taxonomy" id="2038277"/>
    <lineage>
        <taxon>Bacteria</taxon>
        <taxon>Pseudomonadati</taxon>
        <taxon>Pseudomonadota</taxon>
        <taxon>Alphaproteobacteria</taxon>
        <taxon>Hyphomicrobiales</taxon>
        <taxon>Methylobacteriaceae</taxon>
        <taxon>Methylobacterium</taxon>
    </lineage>
</organism>
<reference evidence="4" key="2">
    <citation type="submission" date="2021-08" db="EMBL/GenBank/DDBJ databases">
        <authorList>
            <person name="Tani A."/>
            <person name="Ola A."/>
            <person name="Ogura Y."/>
            <person name="Katsura K."/>
            <person name="Hayashi T."/>
        </authorList>
    </citation>
    <scope>NUCLEOTIDE SEQUENCE</scope>
    <source>
        <strain evidence="4">JCM 32048</strain>
    </source>
</reference>
<dbReference type="EMBL" id="BPQJ01000035">
    <property type="protein sequence ID" value="GJD65146.1"/>
    <property type="molecule type" value="Genomic_DNA"/>
</dbReference>
<dbReference type="SMART" id="SM00862">
    <property type="entry name" value="Trans_reg_C"/>
    <property type="match status" value="1"/>
</dbReference>
<dbReference type="InterPro" id="IPR001867">
    <property type="entry name" value="OmpR/PhoB-type_DNA-bd"/>
</dbReference>
<sequence length="136" mass="15231">MLSLDPITLRERVEELEEEVRQLRAMMSPRLHLPATWNLTPAMRRILSTLMARAPGIVTHDHLLEVCMSDQRRNDPPSIETPKVQICKMRPKLAQLVPGATIETAWGEGYWISLESAALIREAIARDLAGPVAEAA</sequence>
<dbReference type="InterPro" id="IPR036388">
    <property type="entry name" value="WH-like_DNA-bd_sf"/>
</dbReference>
<dbReference type="InterPro" id="IPR016032">
    <property type="entry name" value="Sig_transdc_resp-reg_C-effctor"/>
</dbReference>
<evidence type="ECO:0000259" key="3">
    <source>
        <dbReference type="PROSITE" id="PS51755"/>
    </source>
</evidence>
<dbReference type="AlphaFoldDB" id="A0AA37HFM3"/>
<accession>A0AA37HFM3</accession>
<evidence type="ECO:0000313" key="5">
    <source>
        <dbReference type="Proteomes" id="UP001055286"/>
    </source>
</evidence>
<gene>
    <name evidence="4" type="ORF">MPEAHAMD_5333</name>
</gene>
<dbReference type="GO" id="GO:0003677">
    <property type="term" value="F:DNA binding"/>
    <property type="evidence" value="ECO:0007669"/>
    <property type="project" value="UniProtKB-UniRule"/>
</dbReference>
<dbReference type="GO" id="GO:0000160">
    <property type="term" value="P:phosphorelay signal transduction system"/>
    <property type="evidence" value="ECO:0007669"/>
    <property type="project" value="InterPro"/>
</dbReference>
<evidence type="ECO:0000256" key="1">
    <source>
        <dbReference type="ARBA" id="ARBA00023125"/>
    </source>
</evidence>
<keyword evidence="1 2" id="KW-0238">DNA-binding</keyword>
<dbReference type="GO" id="GO:0006355">
    <property type="term" value="P:regulation of DNA-templated transcription"/>
    <property type="evidence" value="ECO:0007669"/>
    <property type="project" value="InterPro"/>
</dbReference>
<keyword evidence="5" id="KW-1185">Reference proteome</keyword>
<dbReference type="Gene3D" id="1.10.10.10">
    <property type="entry name" value="Winged helix-like DNA-binding domain superfamily/Winged helix DNA-binding domain"/>
    <property type="match status" value="1"/>
</dbReference>
<feature type="domain" description="OmpR/PhoB-type" evidence="3">
    <location>
        <begin position="1"/>
        <end position="114"/>
    </location>
</feature>
<feature type="DNA-binding region" description="OmpR/PhoB-type" evidence="2">
    <location>
        <begin position="1"/>
        <end position="114"/>
    </location>
</feature>
<dbReference type="RefSeq" id="WP_165795499.1">
    <property type="nucleotide sequence ID" value="NZ_BPQJ01000035.1"/>
</dbReference>
<dbReference type="Pfam" id="PF00486">
    <property type="entry name" value="Trans_reg_C"/>
    <property type="match status" value="1"/>
</dbReference>
<dbReference type="PROSITE" id="PS51755">
    <property type="entry name" value="OMPR_PHOB"/>
    <property type="match status" value="1"/>
</dbReference>
<protein>
    <recommendedName>
        <fullName evidence="3">OmpR/PhoB-type domain-containing protein</fullName>
    </recommendedName>
</protein>
<evidence type="ECO:0000256" key="2">
    <source>
        <dbReference type="PROSITE-ProRule" id="PRU01091"/>
    </source>
</evidence>
<evidence type="ECO:0000313" key="4">
    <source>
        <dbReference type="EMBL" id="GJD65146.1"/>
    </source>
</evidence>
<reference evidence="4" key="1">
    <citation type="journal article" date="2016" name="Front. Microbiol.">
        <title>Genome Sequence of the Piezophilic, Mesophilic Sulfate-Reducing Bacterium Desulfovibrio indicus J2T.</title>
        <authorList>
            <person name="Cao J."/>
            <person name="Maignien L."/>
            <person name="Shao Z."/>
            <person name="Alain K."/>
            <person name="Jebbar M."/>
        </authorList>
    </citation>
    <scope>NUCLEOTIDE SEQUENCE</scope>
    <source>
        <strain evidence="4">JCM 32048</strain>
    </source>
</reference>